<dbReference type="OrthoDB" id="2971563at2"/>
<protein>
    <submittedName>
        <fullName evidence="2">Glyoxylase, beta-lactamase superfamily II</fullName>
    </submittedName>
</protein>
<evidence type="ECO:0000259" key="1">
    <source>
        <dbReference type="SMART" id="SM00849"/>
    </source>
</evidence>
<feature type="domain" description="Metallo-beta-lactamase" evidence="1">
    <location>
        <begin position="25"/>
        <end position="244"/>
    </location>
</feature>
<dbReference type="Gene3D" id="1.10.10.10">
    <property type="entry name" value="Winged helix-like DNA-binding domain superfamily/Winged helix DNA-binding domain"/>
    <property type="match status" value="1"/>
</dbReference>
<dbReference type="InterPro" id="IPR050662">
    <property type="entry name" value="Sec-metab_biosynth-thioest"/>
</dbReference>
<dbReference type="Proteomes" id="UP000198677">
    <property type="component" value="Unassembled WGS sequence"/>
</dbReference>
<keyword evidence="3" id="KW-1185">Reference proteome</keyword>
<evidence type="ECO:0000313" key="2">
    <source>
        <dbReference type="EMBL" id="SEM03306.1"/>
    </source>
</evidence>
<dbReference type="AlphaFoldDB" id="A0A1H7V2D9"/>
<organism evidence="2 3">
    <name type="scientific">Rhodococcus maanshanensis</name>
    <dbReference type="NCBI Taxonomy" id="183556"/>
    <lineage>
        <taxon>Bacteria</taxon>
        <taxon>Bacillati</taxon>
        <taxon>Actinomycetota</taxon>
        <taxon>Actinomycetes</taxon>
        <taxon>Mycobacteriales</taxon>
        <taxon>Nocardiaceae</taxon>
        <taxon>Rhodococcus</taxon>
    </lineage>
</organism>
<dbReference type="InterPro" id="IPR036388">
    <property type="entry name" value="WH-like_DNA-bd_sf"/>
</dbReference>
<name>A0A1H7V2D9_9NOCA</name>
<proteinExistence type="predicted"/>
<reference evidence="3" key="1">
    <citation type="submission" date="2016-10" db="EMBL/GenBank/DDBJ databases">
        <authorList>
            <person name="Varghese N."/>
            <person name="Submissions S."/>
        </authorList>
    </citation>
    <scope>NUCLEOTIDE SEQUENCE [LARGE SCALE GENOMIC DNA]</scope>
    <source>
        <strain evidence="3">DSM 44675</strain>
    </source>
</reference>
<dbReference type="Gene3D" id="3.60.15.10">
    <property type="entry name" value="Ribonuclease Z/Hydroxyacylglutathione hydrolase-like"/>
    <property type="match status" value="1"/>
</dbReference>
<dbReference type="Pfam" id="PF00753">
    <property type="entry name" value="Lactamase_B"/>
    <property type="match status" value="1"/>
</dbReference>
<gene>
    <name evidence="2" type="ORF">SAMN05444583_12054</name>
</gene>
<dbReference type="InterPro" id="IPR001279">
    <property type="entry name" value="Metallo-B-lactamas"/>
</dbReference>
<dbReference type="SMART" id="SM00849">
    <property type="entry name" value="Lactamase_B"/>
    <property type="match status" value="1"/>
</dbReference>
<dbReference type="PANTHER" id="PTHR23131:SF4">
    <property type="entry name" value="METALLO-BETA-LACTAMASE SUPERFAMILY POTEIN"/>
    <property type="match status" value="1"/>
</dbReference>
<accession>A0A1H7V2D9</accession>
<dbReference type="InterPro" id="IPR036866">
    <property type="entry name" value="RibonucZ/Hydroxyglut_hydro"/>
</dbReference>
<evidence type="ECO:0000313" key="3">
    <source>
        <dbReference type="Proteomes" id="UP000198677"/>
    </source>
</evidence>
<dbReference type="SUPFAM" id="SSF56281">
    <property type="entry name" value="Metallo-hydrolase/oxidoreductase"/>
    <property type="match status" value="1"/>
</dbReference>
<dbReference type="RefSeq" id="WP_143069485.1">
    <property type="nucleotide sequence ID" value="NZ_FOAW01000020.1"/>
</dbReference>
<dbReference type="EMBL" id="FOAW01000020">
    <property type="protein sequence ID" value="SEM03306.1"/>
    <property type="molecule type" value="Genomic_DNA"/>
</dbReference>
<sequence>MTISTGNDGLLGVIDVPVMSLPINATRVYLIEGVHGPILIDAGWDDETAWQALSSGLASLGLNIGNTEGIILTHHHPDHSGLAGRIQEASGAWIAMHELDADLMEGMRTTESHDSHLSWELDNLASAGAPRSALDSYSDCGGSYSMAIPTAEVDRRLRNGDTIATAAGDLTALWLPGHTHGHMGALMEKQRMVFTGDHVLSRTSPHVGEFVFPVDEHRLLHRYLESLSTIRELVRDGYSLRPAHEAIEINWDTRIDEIVDHHHRRLDNLRAVITDGHPRSLWQIAESMTWATRWEDIPPLGWQLALSECSAHLTYLIDIGEVTANTSDDGPSTFITRNS</sequence>
<dbReference type="PANTHER" id="PTHR23131">
    <property type="entry name" value="ENDORIBONUCLEASE LACTB2"/>
    <property type="match status" value="1"/>
</dbReference>